<dbReference type="PANTHER" id="PTHR44196">
    <property type="entry name" value="DEHYDROGENASE/REDUCTASE SDR FAMILY MEMBER 7B"/>
    <property type="match status" value="1"/>
</dbReference>
<comment type="caution">
    <text evidence="3">The sequence shown here is derived from an EMBL/GenBank/DDBJ whole genome shotgun (WGS) entry which is preliminary data.</text>
</comment>
<sequence length="236" mass="25274">MPQQFHRAIVVGGSSGIGRELVTQLAASGCQVASLARRDQPQGENIRTYAHDVTDFAAIPALFQQICLDLGGLDLLVYASGVMPPVRPDEFSFDKDKQMVDVNVLGAVAWCNEAAQRFGQAGSGTIVGIGSVAGDRGRAPKPVYGATKAFFECYLESLRNRIGSKGVAVVTIKPGPTDTPMAADHVGAKFPVAEAARQILSAARAGKRVAYIPWTMALAFFIIRRLPSPLMQRLKF</sequence>
<name>A0A7W9STV7_ARMRO</name>
<accession>A0A7W9STV7</accession>
<reference evidence="3 4" key="1">
    <citation type="submission" date="2020-08" db="EMBL/GenBank/DDBJ databases">
        <title>Genomic Encyclopedia of Type Strains, Phase IV (KMG-IV): sequencing the most valuable type-strain genomes for metagenomic binning, comparative biology and taxonomic classification.</title>
        <authorList>
            <person name="Goeker M."/>
        </authorList>
    </citation>
    <scope>NUCLEOTIDE SEQUENCE [LARGE SCALE GENOMIC DNA]</scope>
    <source>
        <strain evidence="3 4">DSM 23562</strain>
    </source>
</reference>
<comment type="similarity">
    <text evidence="1">Belongs to the short-chain dehydrogenases/reductases (SDR) family.</text>
</comment>
<gene>
    <name evidence="3" type="ORF">HNQ39_004573</name>
</gene>
<dbReference type="PANTHER" id="PTHR44196:SF3">
    <property type="entry name" value="SHORT CHAIN DEHYDROGENASE FAMILY PROTEIN"/>
    <property type="match status" value="1"/>
</dbReference>
<dbReference type="GO" id="GO:0016020">
    <property type="term" value="C:membrane"/>
    <property type="evidence" value="ECO:0007669"/>
    <property type="project" value="TreeGrafter"/>
</dbReference>
<dbReference type="AlphaFoldDB" id="A0A7W9STV7"/>
<evidence type="ECO:0000313" key="4">
    <source>
        <dbReference type="Proteomes" id="UP000520814"/>
    </source>
</evidence>
<dbReference type="RefSeq" id="WP_184202352.1">
    <property type="nucleotide sequence ID" value="NZ_JACHGW010000004.1"/>
</dbReference>
<evidence type="ECO:0000313" key="3">
    <source>
        <dbReference type="EMBL" id="MBB6052752.1"/>
    </source>
</evidence>
<dbReference type="Gene3D" id="3.40.50.720">
    <property type="entry name" value="NAD(P)-binding Rossmann-like Domain"/>
    <property type="match status" value="1"/>
</dbReference>
<evidence type="ECO:0000256" key="2">
    <source>
        <dbReference type="ARBA" id="ARBA00023002"/>
    </source>
</evidence>
<proteinExistence type="inferred from homology"/>
<dbReference type="Proteomes" id="UP000520814">
    <property type="component" value="Unassembled WGS sequence"/>
</dbReference>
<keyword evidence="2" id="KW-0560">Oxidoreductase</keyword>
<dbReference type="Pfam" id="PF00106">
    <property type="entry name" value="adh_short"/>
    <property type="match status" value="1"/>
</dbReference>
<keyword evidence="4" id="KW-1185">Reference proteome</keyword>
<dbReference type="PRINTS" id="PR00081">
    <property type="entry name" value="GDHRDH"/>
</dbReference>
<dbReference type="InterPro" id="IPR002347">
    <property type="entry name" value="SDR_fam"/>
</dbReference>
<dbReference type="GO" id="GO:0016491">
    <property type="term" value="F:oxidoreductase activity"/>
    <property type="evidence" value="ECO:0007669"/>
    <property type="project" value="UniProtKB-KW"/>
</dbReference>
<dbReference type="EMBL" id="JACHGW010000004">
    <property type="protein sequence ID" value="MBB6052752.1"/>
    <property type="molecule type" value="Genomic_DNA"/>
</dbReference>
<dbReference type="SUPFAM" id="SSF51735">
    <property type="entry name" value="NAD(P)-binding Rossmann-fold domains"/>
    <property type="match status" value="1"/>
</dbReference>
<dbReference type="InterPro" id="IPR036291">
    <property type="entry name" value="NAD(P)-bd_dom_sf"/>
</dbReference>
<organism evidence="3 4">
    <name type="scientific">Armatimonas rosea</name>
    <dbReference type="NCBI Taxonomy" id="685828"/>
    <lineage>
        <taxon>Bacteria</taxon>
        <taxon>Bacillati</taxon>
        <taxon>Armatimonadota</taxon>
        <taxon>Armatimonadia</taxon>
        <taxon>Armatimonadales</taxon>
        <taxon>Armatimonadaceae</taxon>
        <taxon>Armatimonas</taxon>
    </lineage>
</organism>
<evidence type="ECO:0000256" key="1">
    <source>
        <dbReference type="ARBA" id="ARBA00006484"/>
    </source>
</evidence>
<protein>
    <submittedName>
        <fullName evidence="3">NAD(P)-dependent dehydrogenase (Short-subunit alcohol dehydrogenase family)</fullName>
    </submittedName>
</protein>